<feature type="transmembrane region" description="Helical" evidence="5">
    <location>
        <begin position="68"/>
        <end position="90"/>
    </location>
</feature>
<dbReference type="GO" id="GO:0016020">
    <property type="term" value="C:membrane"/>
    <property type="evidence" value="ECO:0007669"/>
    <property type="project" value="UniProtKB-SubCell"/>
</dbReference>
<dbReference type="Pfam" id="PF04193">
    <property type="entry name" value="PQ-loop"/>
    <property type="match status" value="1"/>
</dbReference>
<accession>A0A2A8BYK8</accession>
<dbReference type="EMBL" id="NUDP01000117">
    <property type="protein sequence ID" value="PEM65287.1"/>
    <property type="molecule type" value="Genomic_DNA"/>
</dbReference>
<keyword evidence="4 5" id="KW-0472">Membrane</keyword>
<evidence type="ECO:0000256" key="1">
    <source>
        <dbReference type="ARBA" id="ARBA00004141"/>
    </source>
</evidence>
<dbReference type="Gene3D" id="1.20.1280.290">
    <property type="match status" value="1"/>
</dbReference>
<feature type="transmembrane region" description="Helical" evidence="5">
    <location>
        <begin position="39"/>
        <end position="62"/>
    </location>
</feature>
<evidence type="ECO:0000313" key="6">
    <source>
        <dbReference type="EMBL" id="PEM65287.1"/>
    </source>
</evidence>
<dbReference type="RefSeq" id="WP_098129054.1">
    <property type="nucleotide sequence ID" value="NZ_NUDP01000117.1"/>
</dbReference>
<name>A0A2A8BYK8_9BACI</name>
<comment type="caution">
    <text evidence="6">The sequence shown here is derived from an EMBL/GenBank/DDBJ whole genome shotgun (WGS) entry which is preliminary data.</text>
</comment>
<dbReference type="InterPro" id="IPR006603">
    <property type="entry name" value="PQ-loop_rpt"/>
</dbReference>
<keyword evidence="3 5" id="KW-1133">Transmembrane helix</keyword>
<dbReference type="Proteomes" id="UP000219775">
    <property type="component" value="Unassembled WGS sequence"/>
</dbReference>
<gene>
    <name evidence="6" type="ORF">CN613_25415</name>
</gene>
<evidence type="ECO:0000256" key="4">
    <source>
        <dbReference type="ARBA" id="ARBA00023136"/>
    </source>
</evidence>
<evidence type="ECO:0000256" key="3">
    <source>
        <dbReference type="ARBA" id="ARBA00022989"/>
    </source>
</evidence>
<sequence length="95" mass="10803">MDMLALFNLLQFIGGVILSVGYIPQIIKIVKTKSVRDFSLIYLTGIFTGIVFMEAYAIYMWFVMHTAGAFMITNTIAMILSGTELSLVLYHWKKK</sequence>
<evidence type="ECO:0000256" key="5">
    <source>
        <dbReference type="SAM" id="Phobius"/>
    </source>
</evidence>
<feature type="transmembrane region" description="Helical" evidence="5">
    <location>
        <begin position="6"/>
        <end position="27"/>
    </location>
</feature>
<evidence type="ECO:0008006" key="8">
    <source>
        <dbReference type="Google" id="ProtNLM"/>
    </source>
</evidence>
<keyword evidence="2 5" id="KW-0812">Transmembrane</keyword>
<evidence type="ECO:0000313" key="7">
    <source>
        <dbReference type="Proteomes" id="UP000219775"/>
    </source>
</evidence>
<proteinExistence type="predicted"/>
<dbReference type="AlphaFoldDB" id="A0A2A8BYK8"/>
<reference evidence="6 7" key="1">
    <citation type="submission" date="2017-09" db="EMBL/GenBank/DDBJ databases">
        <title>Large-scale bioinformatics analysis of Bacillus genomes uncovers conserved roles of natural products in bacterial physiology.</title>
        <authorList>
            <consortium name="Agbiome Team Llc"/>
            <person name="Bleich R.M."/>
            <person name="Grubbs K.J."/>
            <person name="Santa Maria K.C."/>
            <person name="Allen S.E."/>
            <person name="Farag S."/>
            <person name="Shank E.A."/>
            <person name="Bowers A."/>
        </authorList>
    </citation>
    <scope>NUCLEOTIDE SEQUENCE [LARGE SCALE GENOMIC DNA]</scope>
    <source>
        <strain evidence="6 7">AFS009893</strain>
    </source>
</reference>
<evidence type="ECO:0000256" key="2">
    <source>
        <dbReference type="ARBA" id="ARBA00022692"/>
    </source>
</evidence>
<comment type="subcellular location">
    <subcellularLocation>
        <location evidence="1">Membrane</location>
        <topology evidence="1">Multi-pass membrane protein</topology>
    </subcellularLocation>
</comment>
<organism evidence="6 7">
    <name type="scientific">Bacillus pseudomycoides</name>
    <dbReference type="NCBI Taxonomy" id="64104"/>
    <lineage>
        <taxon>Bacteria</taxon>
        <taxon>Bacillati</taxon>
        <taxon>Bacillota</taxon>
        <taxon>Bacilli</taxon>
        <taxon>Bacillales</taxon>
        <taxon>Bacillaceae</taxon>
        <taxon>Bacillus</taxon>
        <taxon>Bacillus cereus group</taxon>
    </lineage>
</organism>
<protein>
    <recommendedName>
        <fullName evidence="8">MtN3 and saliva related transmembrane protein</fullName>
    </recommendedName>
</protein>